<proteinExistence type="inferred from homology"/>
<evidence type="ECO:0000313" key="12">
    <source>
        <dbReference type="EMBL" id="WFD17969.1"/>
    </source>
</evidence>
<dbReference type="Pfam" id="PF03911">
    <property type="entry name" value="Sec61_beta"/>
    <property type="match status" value="1"/>
</dbReference>
<feature type="compositionally biased region" description="Basic and acidic residues" evidence="10">
    <location>
        <begin position="39"/>
        <end position="50"/>
    </location>
</feature>
<feature type="transmembrane region" description="Helical" evidence="11">
    <location>
        <begin position="85"/>
        <end position="104"/>
    </location>
</feature>
<dbReference type="AlphaFoldDB" id="A0AAF0E4F8"/>
<dbReference type="EMBL" id="CP119908">
    <property type="protein sequence ID" value="WFD17969.1"/>
    <property type="molecule type" value="Genomic_DNA"/>
</dbReference>
<dbReference type="InterPro" id="IPR030671">
    <property type="entry name" value="Sec61-beta/Sbh"/>
</dbReference>
<protein>
    <submittedName>
        <fullName evidence="12">Arf guanine nucleotide exchange factor sbh1</fullName>
    </submittedName>
</protein>
<evidence type="ECO:0000256" key="2">
    <source>
        <dbReference type="ARBA" id="ARBA00006103"/>
    </source>
</evidence>
<keyword evidence="5" id="KW-0256">Endoplasmic reticulum</keyword>
<feature type="region of interest" description="Disordered" evidence="10">
    <location>
        <begin position="31"/>
        <end position="60"/>
    </location>
</feature>
<dbReference type="InterPro" id="IPR016482">
    <property type="entry name" value="SecG/Sec61-beta/Sbh"/>
</dbReference>
<evidence type="ECO:0000256" key="3">
    <source>
        <dbReference type="ARBA" id="ARBA00022448"/>
    </source>
</evidence>
<gene>
    <name evidence="12" type="primary">SBH1</name>
    <name evidence="12" type="ORF">MCAP1_000180</name>
</gene>
<keyword evidence="3" id="KW-0813">Transport</keyword>
<keyword evidence="6" id="KW-0653">Protein transport</keyword>
<keyword evidence="7 11" id="KW-1133">Transmembrane helix</keyword>
<comment type="similarity">
    <text evidence="2">Belongs to the SEC61-beta family.</text>
</comment>
<organism evidence="12 13">
    <name type="scientific">Malassezia caprae</name>
    <dbReference type="NCBI Taxonomy" id="1381934"/>
    <lineage>
        <taxon>Eukaryota</taxon>
        <taxon>Fungi</taxon>
        <taxon>Dikarya</taxon>
        <taxon>Basidiomycota</taxon>
        <taxon>Ustilaginomycotina</taxon>
        <taxon>Malasseziomycetes</taxon>
        <taxon>Malasseziales</taxon>
        <taxon>Malasseziaceae</taxon>
        <taxon>Malassezia</taxon>
    </lineage>
</organism>
<evidence type="ECO:0000256" key="11">
    <source>
        <dbReference type="SAM" id="Phobius"/>
    </source>
</evidence>
<evidence type="ECO:0000256" key="9">
    <source>
        <dbReference type="ARBA" id="ARBA00023136"/>
    </source>
</evidence>
<evidence type="ECO:0000256" key="1">
    <source>
        <dbReference type="ARBA" id="ARBA00004389"/>
    </source>
</evidence>
<keyword evidence="13" id="KW-1185">Reference proteome</keyword>
<accession>A0AAF0E4F8</accession>
<dbReference type="GO" id="GO:0006886">
    <property type="term" value="P:intracellular protein transport"/>
    <property type="evidence" value="ECO:0007669"/>
    <property type="project" value="InterPro"/>
</dbReference>
<evidence type="ECO:0000256" key="4">
    <source>
        <dbReference type="ARBA" id="ARBA00022692"/>
    </source>
</evidence>
<keyword evidence="9 11" id="KW-0472">Membrane</keyword>
<reference evidence="12" key="1">
    <citation type="submission" date="2023-03" db="EMBL/GenBank/DDBJ databases">
        <title>Mating type loci evolution in Malassezia.</title>
        <authorList>
            <person name="Coelho M.A."/>
        </authorList>
    </citation>
    <scope>NUCLEOTIDE SEQUENCE</scope>
    <source>
        <strain evidence="12">CBS 10434</strain>
    </source>
</reference>
<evidence type="ECO:0000256" key="10">
    <source>
        <dbReference type="SAM" id="MobiDB-lite"/>
    </source>
</evidence>
<dbReference type="GO" id="GO:0005784">
    <property type="term" value="C:Sec61 translocon complex"/>
    <property type="evidence" value="ECO:0007669"/>
    <property type="project" value="InterPro"/>
</dbReference>
<dbReference type="Proteomes" id="UP001220961">
    <property type="component" value="Chromosome 1"/>
</dbReference>
<keyword evidence="8" id="KW-0811">Translocation</keyword>
<evidence type="ECO:0000256" key="8">
    <source>
        <dbReference type="ARBA" id="ARBA00023010"/>
    </source>
</evidence>
<evidence type="ECO:0000313" key="13">
    <source>
        <dbReference type="Proteomes" id="UP001220961"/>
    </source>
</evidence>
<sequence length="113" mass="12173">MSEKSTHKPLTQAQLAALASRNSSVMRYVAPSNPSRKAALAEKNKPHSTREAGAGGSSNTMLRLYTDDNKGLTVYVCVLTNSDPVIVLVLSVAFVLSVVLLHILGKVARYFTK</sequence>
<dbReference type="PANTHER" id="PTHR13509">
    <property type="entry name" value="SEC61 SUBUNIT BETA"/>
    <property type="match status" value="1"/>
</dbReference>
<evidence type="ECO:0000256" key="7">
    <source>
        <dbReference type="ARBA" id="ARBA00022989"/>
    </source>
</evidence>
<comment type="subcellular location">
    <subcellularLocation>
        <location evidence="1">Endoplasmic reticulum membrane</location>
        <topology evidence="1">Single-pass membrane protein</topology>
    </subcellularLocation>
</comment>
<evidence type="ECO:0000256" key="5">
    <source>
        <dbReference type="ARBA" id="ARBA00022824"/>
    </source>
</evidence>
<name>A0AAF0E4F8_9BASI</name>
<evidence type="ECO:0000256" key="6">
    <source>
        <dbReference type="ARBA" id="ARBA00022927"/>
    </source>
</evidence>
<keyword evidence="4 11" id="KW-0812">Transmembrane</keyword>